<organism evidence="7 9">
    <name type="scientific">Verticillium longisporum</name>
    <name type="common">Verticillium dahliae var. longisporum</name>
    <dbReference type="NCBI Taxonomy" id="100787"/>
    <lineage>
        <taxon>Eukaryota</taxon>
        <taxon>Fungi</taxon>
        <taxon>Dikarya</taxon>
        <taxon>Ascomycota</taxon>
        <taxon>Pezizomycotina</taxon>
        <taxon>Sordariomycetes</taxon>
        <taxon>Hypocreomycetidae</taxon>
        <taxon>Glomerellales</taxon>
        <taxon>Plectosphaerellaceae</taxon>
        <taxon>Verticillium</taxon>
    </lineage>
</organism>
<dbReference type="EMBL" id="CVQI01022223">
    <property type="protein sequence ID" value="CRK29529.1"/>
    <property type="molecule type" value="Genomic_DNA"/>
</dbReference>
<comment type="catalytic activity">
    <reaction evidence="3 4">
        <text>RX + glutathione = an S-substituted glutathione + a halide anion + H(+)</text>
        <dbReference type="Rhea" id="RHEA:16437"/>
        <dbReference type="ChEBI" id="CHEBI:15378"/>
        <dbReference type="ChEBI" id="CHEBI:16042"/>
        <dbReference type="ChEBI" id="CHEBI:17792"/>
        <dbReference type="ChEBI" id="CHEBI:57925"/>
        <dbReference type="ChEBI" id="CHEBI:90779"/>
        <dbReference type="EC" id="2.5.1.18"/>
    </reaction>
</comment>
<comment type="similarity">
    <text evidence="1 4">Belongs to the GST superfamily. Kappa family.</text>
</comment>
<dbReference type="Proteomes" id="UP000045706">
    <property type="component" value="Unassembled WGS sequence"/>
</dbReference>
<dbReference type="Pfam" id="PF01323">
    <property type="entry name" value="DSBA"/>
    <property type="match status" value="1"/>
</dbReference>
<dbReference type="GO" id="GO:0005739">
    <property type="term" value="C:mitochondrion"/>
    <property type="evidence" value="ECO:0007669"/>
    <property type="project" value="TreeGrafter"/>
</dbReference>
<dbReference type="InterPro" id="IPR051924">
    <property type="entry name" value="GST_Kappa/NadH"/>
</dbReference>
<dbReference type="EC" id="2.5.1.18" evidence="4"/>
<evidence type="ECO:0000313" key="9">
    <source>
        <dbReference type="Proteomes" id="UP000044602"/>
    </source>
</evidence>
<dbReference type="GO" id="GO:0004364">
    <property type="term" value="F:glutathione transferase activity"/>
    <property type="evidence" value="ECO:0007669"/>
    <property type="project" value="UniProtKB-UniRule"/>
</dbReference>
<dbReference type="SUPFAM" id="SSF52833">
    <property type="entry name" value="Thioredoxin-like"/>
    <property type="match status" value="1"/>
</dbReference>
<dbReference type="GO" id="GO:0005777">
    <property type="term" value="C:peroxisome"/>
    <property type="evidence" value="ECO:0007669"/>
    <property type="project" value="TreeGrafter"/>
</dbReference>
<dbReference type="Proteomes" id="UP000044602">
    <property type="component" value="Unassembled WGS sequence"/>
</dbReference>
<proteinExistence type="inferred from homology"/>
<dbReference type="InterPro" id="IPR014440">
    <property type="entry name" value="HCCAis_GSTk"/>
</dbReference>
<keyword evidence="9" id="KW-1185">Reference proteome</keyword>
<evidence type="ECO:0000256" key="2">
    <source>
        <dbReference type="ARBA" id="ARBA00022679"/>
    </source>
</evidence>
<dbReference type="AlphaFoldDB" id="A0A0G4L7B8"/>
<dbReference type="InterPro" id="IPR001853">
    <property type="entry name" value="DSBA-like_thioredoxin_dom"/>
</dbReference>
<dbReference type="STRING" id="100787.A0A0G4L7B8"/>
<accession>A0A0G4L7B8</accession>
<dbReference type="FunFam" id="3.40.30.10:FF:000096">
    <property type="entry name" value="Glutathione S-transferase kappa"/>
    <property type="match status" value="1"/>
</dbReference>
<feature type="domain" description="DSBA-like thioredoxin" evidence="6">
    <location>
        <begin position="5"/>
        <end position="217"/>
    </location>
</feature>
<reference evidence="9 10" key="1">
    <citation type="submission" date="2015-05" db="EMBL/GenBank/DDBJ databases">
        <authorList>
            <person name="Fogelqvist Johan"/>
        </authorList>
    </citation>
    <scope>NUCLEOTIDE SEQUENCE [LARGE SCALE GENOMIC DNA]</scope>
    <source>
        <strain evidence="7">VL1</strain>
        <strain evidence="8">VL2</strain>
    </source>
</reference>
<protein>
    <recommendedName>
        <fullName evidence="4">Glutathione S-transferase kappa</fullName>
        <ecNumber evidence="4">2.5.1.18</ecNumber>
    </recommendedName>
</protein>
<feature type="active site" description="Nucleophile" evidence="5">
    <location>
        <position position="13"/>
    </location>
</feature>
<dbReference type="PANTHER" id="PTHR42943">
    <property type="entry name" value="GLUTATHIONE S-TRANSFERASE KAPPA"/>
    <property type="match status" value="1"/>
</dbReference>
<dbReference type="GO" id="GO:0004602">
    <property type="term" value="F:glutathione peroxidase activity"/>
    <property type="evidence" value="ECO:0007669"/>
    <property type="project" value="TreeGrafter"/>
</dbReference>
<name>A0A0G4L7B8_VERLO</name>
<dbReference type="Gene3D" id="3.40.30.10">
    <property type="entry name" value="Glutaredoxin"/>
    <property type="match status" value="1"/>
</dbReference>
<evidence type="ECO:0000256" key="5">
    <source>
        <dbReference type="PIRSR" id="PIRSR006386-1"/>
    </source>
</evidence>
<dbReference type="InterPro" id="IPR036249">
    <property type="entry name" value="Thioredoxin-like_sf"/>
</dbReference>
<evidence type="ECO:0000313" key="7">
    <source>
        <dbReference type="EMBL" id="CRK17893.1"/>
    </source>
</evidence>
<keyword evidence="2 4" id="KW-0808">Transferase</keyword>
<evidence type="ECO:0000256" key="1">
    <source>
        <dbReference type="ARBA" id="ARBA00006494"/>
    </source>
</evidence>
<dbReference type="PANTHER" id="PTHR42943:SF13">
    <property type="entry name" value="GLUTATHIONE S-TRANSFERASE KAPPA-RELATED"/>
    <property type="match status" value="1"/>
</dbReference>
<gene>
    <name evidence="7" type="ORF">BN1708_012167</name>
    <name evidence="8" type="ORF">BN1723_000496</name>
</gene>
<sequence length="237" mass="26019">MGGRIDAYLDIASLYSYFTIEELLKNKDRLAAHGVQVDLHPILLGAINVGSGNKPPWTLPAKATYGNFDSHRSAVRVGLNNISPPEDLMADSMTVVPLRALYVIKSTYGEAAFLATFRYLFEAFWTAPNKKVAKEAVLAEVLADVPGPRGGKLFSADDVERIISGAKTQEAKNTLKAQTQKAIDQGAFGAPWFWVTNPQGKEEPFFGSDRFHFIYKFLGLPFQDISLLPPGEKAAKL</sequence>
<evidence type="ECO:0000259" key="6">
    <source>
        <dbReference type="Pfam" id="PF01323"/>
    </source>
</evidence>
<evidence type="ECO:0000256" key="3">
    <source>
        <dbReference type="ARBA" id="ARBA00047960"/>
    </source>
</evidence>
<evidence type="ECO:0000313" key="10">
    <source>
        <dbReference type="Proteomes" id="UP000045706"/>
    </source>
</evidence>
<dbReference type="EMBL" id="CVQH01008891">
    <property type="protein sequence ID" value="CRK17893.1"/>
    <property type="molecule type" value="Genomic_DNA"/>
</dbReference>
<dbReference type="GO" id="GO:0006749">
    <property type="term" value="P:glutathione metabolic process"/>
    <property type="evidence" value="ECO:0007669"/>
    <property type="project" value="TreeGrafter"/>
</dbReference>
<dbReference type="PIRSF" id="PIRSF006386">
    <property type="entry name" value="HCCAis_GSTk"/>
    <property type="match status" value="1"/>
</dbReference>
<evidence type="ECO:0000313" key="8">
    <source>
        <dbReference type="EMBL" id="CRK29529.1"/>
    </source>
</evidence>
<evidence type="ECO:0000256" key="4">
    <source>
        <dbReference type="PIRNR" id="PIRNR006386"/>
    </source>
</evidence>